<dbReference type="GO" id="GO:0062054">
    <property type="term" value="F:fluoride channel activity"/>
    <property type="evidence" value="ECO:0007669"/>
    <property type="project" value="UniProtKB-UniRule"/>
</dbReference>
<evidence type="ECO:0000256" key="2">
    <source>
        <dbReference type="ARBA" id="ARBA00022475"/>
    </source>
</evidence>
<evidence type="ECO:0000313" key="12">
    <source>
        <dbReference type="Proteomes" id="UP000199515"/>
    </source>
</evidence>
<comment type="similarity">
    <text evidence="7 10">Belongs to the fluoride channel Fluc/FEX (TC 1.A.43) family.</text>
</comment>
<dbReference type="Proteomes" id="UP000199515">
    <property type="component" value="Unassembled WGS sequence"/>
</dbReference>
<comment type="subcellular location">
    <subcellularLocation>
        <location evidence="1 10">Cell membrane</location>
        <topology evidence="1 10">Multi-pass membrane protein</topology>
    </subcellularLocation>
</comment>
<feature type="transmembrane region" description="Helical" evidence="10">
    <location>
        <begin position="35"/>
        <end position="60"/>
    </location>
</feature>
<dbReference type="GO" id="GO:0005886">
    <property type="term" value="C:plasma membrane"/>
    <property type="evidence" value="ECO:0007669"/>
    <property type="project" value="UniProtKB-SubCell"/>
</dbReference>
<dbReference type="EMBL" id="FNON01000001">
    <property type="protein sequence ID" value="SDW43845.1"/>
    <property type="molecule type" value="Genomic_DNA"/>
</dbReference>
<evidence type="ECO:0000256" key="4">
    <source>
        <dbReference type="ARBA" id="ARBA00022989"/>
    </source>
</evidence>
<comment type="catalytic activity">
    <reaction evidence="8">
        <text>fluoride(in) = fluoride(out)</text>
        <dbReference type="Rhea" id="RHEA:76159"/>
        <dbReference type="ChEBI" id="CHEBI:17051"/>
    </reaction>
    <physiologicalReaction direction="left-to-right" evidence="8">
        <dbReference type="Rhea" id="RHEA:76160"/>
    </physiologicalReaction>
</comment>
<sequence length="135" mass="13761">MTKVPASTLAVIAAGGAIGACARYGATLLWPTGATAFPWTTFAINITGSALLGVVLVLIIERATVHPLVRPFVGTGIIGGYTTFSTYAVDAQRLIGNGHALTALVYLTATLLTALAAVWAAAALTRAALGRKDHA</sequence>
<feature type="transmembrane region" description="Helical" evidence="10">
    <location>
        <begin position="101"/>
        <end position="124"/>
    </location>
</feature>
<feature type="transmembrane region" description="Helical" evidence="10">
    <location>
        <begin position="72"/>
        <end position="89"/>
    </location>
</feature>
<dbReference type="STRING" id="589385.SAMN05421504_101579"/>
<evidence type="ECO:0000256" key="5">
    <source>
        <dbReference type="ARBA" id="ARBA00023136"/>
    </source>
</evidence>
<feature type="binding site" evidence="10">
    <location>
        <position position="82"/>
    </location>
    <ligand>
        <name>Na(+)</name>
        <dbReference type="ChEBI" id="CHEBI:29101"/>
        <note>structural</note>
    </ligand>
</feature>
<keyword evidence="5 10" id="KW-0472">Membrane</keyword>
<dbReference type="HAMAP" id="MF_00454">
    <property type="entry name" value="FluC"/>
    <property type="match status" value="1"/>
</dbReference>
<keyword evidence="3 10" id="KW-0812">Transmembrane</keyword>
<dbReference type="AlphaFoldDB" id="A0A1H2TJH2"/>
<evidence type="ECO:0000256" key="7">
    <source>
        <dbReference type="ARBA" id="ARBA00035120"/>
    </source>
</evidence>
<evidence type="ECO:0000256" key="1">
    <source>
        <dbReference type="ARBA" id="ARBA00004651"/>
    </source>
</evidence>
<proteinExistence type="inferred from homology"/>
<dbReference type="Pfam" id="PF02537">
    <property type="entry name" value="CRCB"/>
    <property type="match status" value="1"/>
</dbReference>
<keyword evidence="4 10" id="KW-1133">Transmembrane helix</keyword>
<dbReference type="InterPro" id="IPR003691">
    <property type="entry name" value="FluC"/>
</dbReference>
<comment type="activity regulation">
    <text evidence="10">Na(+) is not transported, but it plays an essential structural role and its presence is essential for fluoride channel function.</text>
</comment>
<feature type="binding site" evidence="10">
    <location>
        <position position="79"/>
    </location>
    <ligand>
        <name>Na(+)</name>
        <dbReference type="ChEBI" id="CHEBI:29101"/>
        <note>structural</note>
    </ligand>
</feature>
<dbReference type="GO" id="GO:0046872">
    <property type="term" value="F:metal ion binding"/>
    <property type="evidence" value="ECO:0007669"/>
    <property type="project" value="UniProtKB-KW"/>
</dbReference>
<accession>A0A1H2TJH2</accession>
<evidence type="ECO:0000256" key="3">
    <source>
        <dbReference type="ARBA" id="ARBA00022692"/>
    </source>
</evidence>
<dbReference type="OrthoDB" id="4408652at2"/>
<dbReference type="PANTHER" id="PTHR28259:SF1">
    <property type="entry name" value="FLUORIDE EXPORT PROTEIN 1-RELATED"/>
    <property type="match status" value="1"/>
</dbReference>
<dbReference type="GO" id="GO:0140114">
    <property type="term" value="P:cellular detoxification of fluoride"/>
    <property type="evidence" value="ECO:0007669"/>
    <property type="project" value="UniProtKB-UniRule"/>
</dbReference>
<dbReference type="PROSITE" id="PS51257">
    <property type="entry name" value="PROKAR_LIPOPROTEIN"/>
    <property type="match status" value="1"/>
</dbReference>
<keyword evidence="10" id="KW-0479">Metal-binding</keyword>
<keyword evidence="10" id="KW-0406">Ion transport</keyword>
<organism evidence="11 12">
    <name type="scientific">Amycolatopsis xylanica</name>
    <dbReference type="NCBI Taxonomy" id="589385"/>
    <lineage>
        <taxon>Bacteria</taxon>
        <taxon>Bacillati</taxon>
        <taxon>Actinomycetota</taxon>
        <taxon>Actinomycetes</taxon>
        <taxon>Pseudonocardiales</taxon>
        <taxon>Pseudonocardiaceae</taxon>
        <taxon>Amycolatopsis</taxon>
    </lineage>
</organism>
<keyword evidence="10" id="KW-0915">Sodium</keyword>
<gene>
    <name evidence="10" type="primary">fluC</name>
    <name evidence="10" type="synonym">crcB</name>
    <name evidence="11" type="ORF">SAMN05421504_101579</name>
</gene>
<comment type="function">
    <text evidence="9 10">Fluoride-specific ion channel. Important for reducing fluoride concentration in the cell, thus reducing its toxicity.</text>
</comment>
<protein>
    <recommendedName>
        <fullName evidence="10">Fluoride-specific ion channel FluC</fullName>
    </recommendedName>
</protein>
<evidence type="ECO:0000256" key="9">
    <source>
        <dbReference type="ARBA" id="ARBA00049940"/>
    </source>
</evidence>
<dbReference type="RefSeq" id="WP_091286193.1">
    <property type="nucleotide sequence ID" value="NZ_FNON01000001.1"/>
</dbReference>
<keyword evidence="6 10" id="KW-0407">Ion channel</keyword>
<evidence type="ECO:0000313" key="11">
    <source>
        <dbReference type="EMBL" id="SDW43845.1"/>
    </source>
</evidence>
<keyword evidence="2 10" id="KW-1003">Cell membrane</keyword>
<keyword evidence="12" id="KW-1185">Reference proteome</keyword>
<keyword evidence="10" id="KW-0813">Transport</keyword>
<evidence type="ECO:0000256" key="6">
    <source>
        <dbReference type="ARBA" id="ARBA00023303"/>
    </source>
</evidence>
<evidence type="ECO:0000256" key="8">
    <source>
        <dbReference type="ARBA" id="ARBA00035585"/>
    </source>
</evidence>
<reference evidence="11 12" key="1">
    <citation type="submission" date="2016-10" db="EMBL/GenBank/DDBJ databases">
        <authorList>
            <person name="de Groot N.N."/>
        </authorList>
    </citation>
    <scope>NUCLEOTIDE SEQUENCE [LARGE SCALE GENOMIC DNA]</scope>
    <source>
        <strain evidence="11 12">CPCC 202699</strain>
    </source>
</reference>
<dbReference type="PANTHER" id="PTHR28259">
    <property type="entry name" value="FLUORIDE EXPORT PROTEIN 1-RELATED"/>
    <property type="match status" value="1"/>
</dbReference>
<name>A0A1H2TJH2_9PSEU</name>
<evidence type="ECO:0000256" key="10">
    <source>
        <dbReference type="HAMAP-Rule" id="MF_00454"/>
    </source>
</evidence>